<evidence type="ECO:0000313" key="3">
    <source>
        <dbReference type="EMBL" id="PCC83174.1"/>
    </source>
</evidence>
<sequence length="106" mass="10392">MKKFSRFATAGLVFAAGLSLAACHPPNQQDSTSEKIDNASTYTGKAPKPAESGSQSEASATQAPGAEATGAEATGAEATGAEAASSEAPAAGDPNVVVETQVVPAQ</sequence>
<evidence type="ECO:0008006" key="5">
    <source>
        <dbReference type="Google" id="ProtNLM"/>
    </source>
</evidence>
<accession>A0A2A4AL94</accession>
<evidence type="ECO:0000256" key="2">
    <source>
        <dbReference type="SAM" id="SignalP"/>
    </source>
</evidence>
<keyword evidence="2" id="KW-0732">Signal</keyword>
<protein>
    <recommendedName>
        <fullName evidence="5">Thiamine biosynthesis protein X</fullName>
    </recommendedName>
</protein>
<feature type="compositionally biased region" description="Low complexity" evidence="1">
    <location>
        <begin position="63"/>
        <end position="92"/>
    </location>
</feature>
<dbReference type="PROSITE" id="PS51257">
    <property type="entry name" value="PROKAR_LIPOPROTEIN"/>
    <property type="match status" value="1"/>
</dbReference>
<dbReference type="AlphaFoldDB" id="A0A2A4AL94"/>
<feature type="signal peptide" evidence="2">
    <location>
        <begin position="1"/>
        <end position="21"/>
    </location>
</feature>
<feature type="chain" id="PRO_5013105048" description="Thiamine biosynthesis protein X" evidence="2">
    <location>
        <begin position="22"/>
        <end position="106"/>
    </location>
</feature>
<feature type="region of interest" description="Disordered" evidence="1">
    <location>
        <begin position="23"/>
        <end position="106"/>
    </location>
</feature>
<feature type="compositionally biased region" description="Polar residues" evidence="1">
    <location>
        <begin position="52"/>
        <end position="62"/>
    </location>
</feature>
<evidence type="ECO:0000256" key="1">
    <source>
        <dbReference type="SAM" id="MobiDB-lite"/>
    </source>
</evidence>
<evidence type="ECO:0000313" key="4">
    <source>
        <dbReference type="Proteomes" id="UP000218690"/>
    </source>
</evidence>
<organism evidence="3 4">
    <name type="scientific">Corynebacterium accolens</name>
    <dbReference type="NCBI Taxonomy" id="38284"/>
    <lineage>
        <taxon>Bacteria</taxon>
        <taxon>Bacillati</taxon>
        <taxon>Actinomycetota</taxon>
        <taxon>Actinomycetes</taxon>
        <taxon>Mycobacteriales</taxon>
        <taxon>Corynebacteriaceae</taxon>
        <taxon>Corynebacterium</taxon>
    </lineage>
</organism>
<reference evidence="3 4" key="1">
    <citation type="submission" date="2017-09" db="EMBL/GenBank/DDBJ databases">
        <title>Draft Genome Sequence of Corynebacterium accolens AH4003.</title>
        <authorList>
            <person name="Chen Y."/>
            <person name="Oosthuysen W.F."/>
            <person name="Kelley S."/>
            <person name="Horswill A."/>
        </authorList>
    </citation>
    <scope>NUCLEOTIDE SEQUENCE [LARGE SCALE GENOMIC DNA]</scope>
    <source>
        <strain evidence="3 4">AH4003</strain>
    </source>
</reference>
<dbReference type="Proteomes" id="UP000218690">
    <property type="component" value="Unassembled WGS sequence"/>
</dbReference>
<comment type="caution">
    <text evidence="3">The sequence shown here is derived from an EMBL/GenBank/DDBJ whole genome shotgun (WGS) entry which is preliminary data.</text>
</comment>
<proteinExistence type="predicted"/>
<name>A0A2A4AL94_9CORY</name>
<dbReference type="EMBL" id="NWBP01000016">
    <property type="protein sequence ID" value="PCC83174.1"/>
    <property type="molecule type" value="Genomic_DNA"/>
</dbReference>
<gene>
    <name evidence="3" type="ORF">COM45_05110</name>
</gene>